<dbReference type="AlphaFoldDB" id="A0A9D3MIW8"/>
<feature type="region of interest" description="Disordered" evidence="1">
    <location>
        <begin position="1"/>
        <end position="227"/>
    </location>
</feature>
<evidence type="ECO:0000256" key="1">
    <source>
        <dbReference type="SAM" id="MobiDB-lite"/>
    </source>
</evidence>
<feature type="compositionally biased region" description="Polar residues" evidence="1">
    <location>
        <begin position="120"/>
        <end position="133"/>
    </location>
</feature>
<comment type="caution">
    <text evidence="2">The sequence shown here is derived from an EMBL/GenBank/DDBJ whole genome shotgun (WGS) entry which is preliminary data.</text>
</comment>
<dbReference type="Proteomes" id="UP001044222">
    <property type="component" value="Unassembled WGS sequence"/>
</dbReference>
<evidence type="ECO:0000313" key="2">
    <source>
        <dbReference type="EMBL" id="KAG5848110.1"/>
    </source>
</evidence>
<protein>
    <submittedName>
        <fullName evidence="2">Uncharacterized protein</fullName>
    </submittedName>
</protein>
<feature type="compositionally biased region" description="Low complexity" evidence="1">
    <location>
        <begin position="21"/>
        <end position="35"/>
    </location>
</feature>
<organism evidence="2 3">
    <name type="scientific">Anguilla anguilla</name>
    <name type="common">European freshwater eel</name>
    <name type="synonym">Muraena anguilla</name>
    <dbReference type="NCBI Taxonomy" id="7936"/>
    <lineage>
        <taxon>Eukaryota</taxon>
        <taxon>Metazoa</taxon>
        <taxon>Chordata</taxon>
        <taxon>Craniata</taxon>
        <taxon>Vertebrata</taxon>
        <taxon>Euteleostomi</taxon>
        <taxon>Actinopterygii</taxon>
        <taxon>Neopterygii</taxon>
        <taxon>Teleostei</taxon>
        <taxon>Anguilliformes</taxon>
        <taxon>Anguillidae</taxon>
        <taxon>Anguilla</taxon>
    </lineage>
</organism>
<sequence length="227" mass="23263">MGSPSRAGAERPGPPGGPGAGPNRHAPAAGPPHNGYRYDPDAKRHPGAAAPYPDPSALGGRAPGPPGQSPGPRPAPSGSSSREEGGRGRGWPQRWRAALAPGARPQRLAPRAGSDRDSCAESTDGWSSANCSTLPPPMSKIPADRYRAAGEPAQPPARRAEGRVGQEAVRSRPGLQREAPGEARQGGREEGLQVSGRHRGVPPAASALLREAVLRPVQTPQPGPLSG</sequence>
<proteinExistence type="predicted"/>
<feature type="compositionally biased region" description="Basic and acidic residues" evidence="1">
    <location>
        <begin position="179"/>
        <end position="191"/>
    </location>
</feature>
<gene>
    <name evidence="2" type="ORF">ANANG_G00094920</name>
</gene>
<dbReference type="EMBL" id="JAFIRN010000005">
    <property type="protein sequence ID" value="KAG5848110.1"/>
    <property type="molecule type" value="Genomic_DNA"/>
</dbReference>
<keyword evidence="3" id="KW-1185">Reference proteome</keyword>
<reference evidence="2" key="1">
    <citation type="submission" date="2021-01" db="EMBL/GenBank/DDBJ databases">
        <title>A chromosome-scale assembly of European eel, Anguilla anguilla.</title>
        <authorList>
            <person name="Henkel C."/>
            <person name="Jong-Raadsen S.A."/>
            <person name="Dufour S."/>
            <person name="Weltzien F.-A."/>
            <person name="Palstra A.P."/>
            <person name="Pelster B."/>
            <person name="Spaink H.P."/>
            <person name="Van Den Thillart G.E."/>
            <person name="Jansen H."/>
            <person name="Zahm M."/>
            <person name="Klopp C."/>
            <person name="Cedric C."/>
            <person name="Louis A."/>
            <person name="Berthelot C."/>
            <person name="Parey E."/>
            <person name="Roest Crollius H."/>
            <person name="Montfort J."/>
            <person name="Robinson-Rechavi M."/>
            <person name="Bucao C."/>
            <person name="Bouchez O."/>
            <person name="Gislard M."/>
            <person name="Lluch J."/>
            <person name="Milhes M."/>
            <person name="Lampietro C."/>
            <person name="Lopez Roques C."/>
            <person name="Donnadieu C."/>
            <person name="Braasch I."/>
            <person name="Desvignes T."/>
            <person name="Postlethwait J."/>
            <person name="Bobe J."/>
            <person name="Guiguen Y."/>
            <person name="Dirks R."/>
        </authorList>
    </citation>
    <scope>NUCLEOTIDE SEQUENCE</scope>
    <source>
        <strain evidence="2">Tag_6206</strain>
        <tissue evidence="2">Liver</tissue>
    </source>
</reference>
<name>A0A9D3MIW8_ANGAN</name>
<feature type="compositionally biased region" description="Pro residues" evidence="1">
    <location>
        <begin position="63"/>
        <end position="75"/>
    </location>
</feature>
<evidence type="ECO:0000313" key="3">
    <source>
        <dbReference type="Proteomes" id="UP001044222"/>
    </source>
</evidence>
<accession>A0A9D3MIW8</accession>